<proteinExistence type="predicted"/>
<name>A0A7L9RTH3_9PROT</name>
<evidence type="ECO:0000313" key="1">
    <source>
        <dbReference type="EMBL" id="QOL19884.1"/>
    </source>
</evidence>
<gene>
    <name evidence="1" type="ORF">CPBP_00655</name>
</gene>
<dbReference type="KEGG" id="pbal:CPBP_00655"/>
<organism evidence="1 2">
    <name type="scientific">Candidatus Bodocaedibacter vickermanii</name>
    <dbReference type="NCBI Taxonomy" id="2741701"/>
    <lineage>
        <taxon>Bacteria</taxon>
        <taxon>Pseudomonadati</taxon>
        <taxon>Pseudomonadota</taxon>
        <taxon>Alphaproteobacteria</taxon>
        <taxon>Holosporales</taxon>
        <taxon>Candidatus Paracaedibacteraceae</taxon>
        <taxon>Candidatus Bodocaedibacter</taxon>
    </lineage>
</organism>
<sequence>MILNLEDLFQFMKKHAKEEPLIAEDIMISAPGISTDETNRMIEAFPTLPNSYLSFITKYDVKQIDLAGYEISVCNQKSNNFAREMIFWNGATERRYPISKRHDLVYFGSDGFDEFFVAGTKSDYKEGEILSIDHECYEDKSIPIKRVAPDYETFLIICANKYQLQMNGEQGLETFMKELRLRLDALNLPKEYYDYWVW</sequence>
<accession>A0A7L9RTH3</accession>
<dbReference type="EMBL" id="CP054719">
    <property type="protein sequence ID" value="QOL19884.1"/>
    <property type="molecule type" value="Genomic_DNA"/>
</dbReference>
<dbReference type="InterPro" id="IPR037883">
    <property type="entry name" value="Knr4/Smi1-like_sf"/>
</dbReference>
<keyword evidence="2" id="KW-1185">Reference proteome</keyword>
<dbReference type="SUPFAM" id="SSF160631">
    <property type="entry name" value="SMI1/KNR4-like"/>
    <property type="match status" value="1"/>
</dbReference>
<reference evidence="1 2" key="1">
    <citation type="submission" date="2020-06" db="EMBL/GenBank/DDBJ databases">
        <title>The endosymbiont of the kinetoplastid Bodo saltans is a Paracaedibacter-like alpha-proteobacterium possessing a putative toxin-antitoxin system.</title>
        <authorList>
            <person name="Midha S."/>
            <person name="Rigden D.J."/>
            <person name="Siozios S."/>
            <person name="Hurst G.D.D."/>
            <person name="Jackson A.P."/>
        </authorList>
    </citation>
    <scope>NUCLEOTIDE SEQUENCE [LARGE SCALE GENOMIC DNA]</scope>
    <source>
        <strain evidence="1">Lake Konstanz</strain>
    </source>
</reference>
<dbReference type="Proteomes" id="UP000594001">
    <property type="component" value="Chromosome"/>
</dbReference>
<dbReference type="AlphaFoldDB" id="A0A7L9RTH3"/>
<evidence type="ECO:0000313" key="2">
    <source>
        <dbReference type="Proteomes" id="UP000594001"/>
    </source>
</evidence>
<protein>
    <submittedName>
        <fullName evidence="1">Antitoxin with SUKH family nuclease toxin immunity domain</fullName>
    </submittedName>
</protein>
<dbReference type="Gene3D" id="3.40.1580.10">
    <property type="entry name" value="SMI1/KNR4-like"/>
    <property type="match status" value="1"/>
</dbReference>
<dbReference type="RefSeq" id="WP_350331443.1">
    <property type="nucleotide sequence ID" value="NZ_CP054719.1"/>
</dbReference>